<dbReference type="Proteomes" id="UP000266188">
    <property type="component" value="Unassembled WGS sequence"/>
</dbReference>
<gene>
    <name evidence="2" type="ORF">PHISCL_09967</name>
</gene>
<reference evidence="3" key="1">
    <citation type="submission" date="2017-02" db="EMBL/GenBank/DDBJ databases">
        <authorList>
            <person name="Tafer H."/>
            <person name="Lopandic K."/>
        </authorList>
    </citation>
    <scope>NUCLEOTIDE SEQUENCE [LARGE SCALE GENOMIC DNA]</scope>
    <source>
        <strain evidence="3">CBS 366.77</strain>
    </source>
</reference>
<proteinExistence type="predicted"/>
<feature type="compositionally biased region" description="Basic and acidic residues" evidence="1">
    <location>
        <begin position="36"/>
        <end position="53"/>
    </location>
</feature>
<protein>
    <submittedName>
        <fullName evidence="2">Uncharacterized protein</fullName>
    </submittedName>
</protein>
<organism evidence="2 3">
    <name type="scientific">Aspergillus sclerotialis</name>
    <dbReference type="NCBI Taxonomy" id="2070753"/>
    <lineage>
        <taxon>Eukaryota</taxon>
        <taxon>Fungi</taxon>
        <taxon>Dikarya</taxon>
        <taxon>Ascomycota</taxon>
        <taxon>Pezizomycotina</taxon>
        <taxon>Eurotiomycetes</taxon>
        <taxon>Eurotiomycetidae</taxon>
        <taxon>Eurotiales</taxon>
        <taxon>Aspergillaceae</taxon>
        <taxon>Aspergillus</taxon>
        <taxon>Aspergillus subgen. Polypaecilum</taxon>
    </lineage>
</organism>
<dbReference type="EMBL" id="MVGC01000764">
    <property type="protein sequence ID" value="RJE17697.1"/>
    <property type="molecule type" value="Genomic_DNA"/>
</dbReference>
<dbReference type="OrthoDB" id="2680570at2759"/>
<accession>A0A3A2Z8T7</accession>
<dbReference type="AlphaFoldDB" id="A0A3A2Z8T7"/>
<evidence type="ECO:0000313" key="3">
    <source>
        <dbReference type="Proteomes" id="UP000266188"/>
    </source>
</evidence>
<comment type="caution">
    <text evidence="2">The sequence shown here is derived from an EMBL/GenBank/DDBJ whole genome shotgun (WGS) entry which is preliminary data.</text>
</comment>
<feature type="region of interest" description="Disordered" evidence="1">
    <location>
        <begin position="18"/>
        <end position="75"/>
    </location>
</feature>
<evidence type="ECO:0000313" key="2">
    <source>
        <dbReference type="EMBL" id="RJE17697.1"/>
    </source>
</evidence>
<sequence length="115" mass="13221">MRCDCPSEPEVQELCASHHKEGARDCTTNQDGLNEPEIRDERQVPQEEKRSIEKIQGQGDQTEESAMKGVASPATKTTRTLEAMLPKEYWSYREIFEDKGTSQGLLEHKPWYHDL</sequence>
<name>A0A3A2Z8T7_9EURO</name>
<keyword evidence="3" id="KW-1185">Reference proteome</keyword>
<evidence type="ECO:0000256" key="1">
    <source>
        <dbReference type="SAM" id="MobiDB-lite"/>
    </source>
</evidence>